<accession>A0A2G5SB63</accession>
<gene>
    <name evidence="2" type="ORF">B9Z55_028613</name>
</gene>
<name>A0A2G5SB63_9PELO</name>
<organism evidence="2 3">
    <name type="scientific">Caenorhabditis nigoni</name>
    <dbReference type="NCBI Taxonomy" id="1611254"/>
    <lineage>
        <taxon>Eukaryota</taxon>
        <taxon>Metazoa</taxon>
        <taxon>Ecdysozoa</taxon>
        <taxon>Nematoda</taxon>
        <taxon>Chromadorea</taxon>
        <taxon>Rhabditida</taxon>
        <taxon>Rhabditina</taxon>
        <taxon>Rhabditomorpha</taxon>
        <taxon>Rhabditoidea</taxon>
        <taxon>Rhabditidae</taxon>
        <taxon>Peloderinae</taxon>
        <taxon>Caenorhabditis</taxon>
    </lineage>
</organism>
<proteinExistence type="predicted"/>
<dbReference type="Proteomes" id="UP000230233">
    <property type="component" value="Unassembled WGS sequence"/>
</dbReference>
<sequence length="108" mass="12206">MEEVRKNQGKNHGKNASTSQGKNRGKNASKSQGKKDAWKDMFRDSTMIYAADLIKHPEVLLAYKTSAKLTDAELMSIREDLKSGDYERVAAAVENMGDHYKKLKNMKK</sequence>
<evidence type="ECO:0000313" key="3">
    <source>
        <dbReference type="Proteomes" id="UP000230233"/>
    </source>
</evidence>
<reference evidence="3" key="1">
    <citation type="submission" date="2017-10" db="EMBL/GenBank/DDBJ databases">
        <title>Rapid genome shrinkage in a self-fertile nematode reveals novel sperm competition proteins.</title>
        <authorList>
            <person name="Yin D."/>
            <person name="Schwarz E.M."/>
            <person name="Thomas C.G."/>
            <person name="Felde R.L."/>
            <person name="Korf I.F."/>
            <person name="Cutter A.D."/>
            <person name="Schartner C.M."/>
            <person name="Ralston E.J."/>
            <person name="Meyer B.J."/>
            <person name="Haag E.S."/>
        </authorList>
    </citation>
    <scope>NUCLEOTIDE SEQUENCE [LARGE SCALE GENOMIC DNA]</scope>
    <source>
        <strain evidence="3">JU1422</strain>
    </source>
</reference>
<feature type="region of interest" description="Disordered" evidence="1">
    <location>
        <begin position="1"/>
        <end position="37"/>
    </location>
</feature>
<evidence type="ECO:0000256" key="1">
    <source>
        <dbReference type="SAM" id="MobiDB-lite"/>
    </source>
</evidence>
<feature type="compositionally biased region" description="Polar residues" evidence="1">
    <location>
        <begin position="14"/>
        <end position="31"/>
    </location>
</feature>
<protein>
    <submittedName>
        <fullName evidence="2">Uncharacterized protein</fullName>
    </submittedName>
</protein>
<dbReference type="EMBL" id="PDUG01000027">
    <property type="protein sequence ID" value="PIC12139.1"/>
    <property type="molecule type" value="Genomic_DNA"/>
</dbReference>
<keyword evidence="3" id="KW-1185">Reference proteome</keyword>
<dbReference type="AlphaFoldDB" id="A0A2G5SB63"/>
<evidence type="ECO:0000313" key="2">
    <source>
        <dbReference type="EMBL" id="PIC12139.1"/>
    </source>
</evidence>
<comment type="caution">
    <text evidence="2">The sequence shown here is derived from an EMBL/GenBank/DDBJ whole genome shotgun (WGS) entry which is preliminary data.</text>
</comment>